<dbReference type="Proteomes" id="UP000198362">
    <property type="component" value="Unassembled WGS sequence"/>
</dbReference>
<dbReference type="EMBL" id="FZPH01000007">
    <property type="protein sequence ID" value="SNT48643.1"/>
    <property type="molecule type" value="Genomic_DNA"/>
</dbReference>
<proteinExistence type="predicted"/>
<evidence type="ECO:0000313" key="1">
    <source>
        <dbReference type="EMBL" id="SNT48643.1"/>
    </source>
</evidence>
<name>A0A239N2D5_9ACTN</name>
<reference evidence="1 2" key="1">
    <citation type="submission" date="2017-06" db="EMBL/GenBank/DDBJ databases">
        <authorList>
            <person name="Kim H.J."/>
            <person name="Triplett B.A."/>
        </authorList>
    </citation>
    <scope>NUCLEOTIDE SEQUENCE [LARGE SCALE GENOMIC DNA]</scope>
    <source>
        <strain evidence="1 2">CGMCC 4.5593</strain>
    </source>
</reference>
<sequence>MTQRFGDRARFCVEIGEITPPSMRTVDLWAGGKWLTTDDNTVFLPVFINFLRSTAAQVDRRDVSPCPFPERSPEEIFRLLYADDETDFREQFWLLHWGETVDNVTSYVYLDGDDLVIVFSFWRADRPIPEDLGKVFVARIPPDEFVVVLEQAADLLDQTTGVF</sequence>
<accession>A0A239N2D5</accession>
<dbReference type="OrthoDB" id="282301at2"/>
<gene>
    <name evidence="1" type="ORF">SAMN05421812_107125</name>
</gene>
<dbReference type="AlphaFoldDB" id="A0A239N2D5"/>
<keyword evidence="2" id="KW-1185">Reference proteome</keyword>
<organism evidence="1 2">
    <name type="scientific">Asanoa hainanensis</name>
    <dbReference type="NCBI Taxonomy" id="560556"/>
    <lineage>
        <taxon>Bacteria</taxon>
        <taxon>Bacillati</taxon>
        <taxon>Actinomycetota</taxon>
        <taxon>Actinomycetes</taxon>
        <taxon>Micromonosporales</taxon>
        <taxon>Micromonosporaceae</taxon>
        <taxon>Asanoa</taxon>
    </lineage>
</organism>
<evidence type="ECO:0008006" key="3">
    <source>
        <dbReference type="Google" id="ProtNLM"/>
    </source>
</evidence>
<evidence type="ECO:0000313" key="2">
    <source>
        <dbReference type="Proteomes" id="UP000198362"/>
    </source>
</evidence>
<dbReference type="RefSeq" id="WP_089250651.1">
    <property type="nucleotide sequence ID" value="NZ_FZPH01000007.1"/>
</dbReference>
<protein>
    <recommendedName>
        <fullName evidence="3">Immunity protein 42</fullName>
    </recommendedName>
</protein>